<dbReference type="GO" id="GO:0000151">
    <property type="term" value="C:ubiquitin ligase complex"/>
    <property type="evidence" value="ECO:0007669"/>
    <property type="project" value="TreeGrafter"/>
</dbReference>
<proteinExistence type="predicted"/>
<dbReference type="Pfam" id="PF03556">
    <property type="entry name" value="Cullin_binding"/>
    <property type="match status" value="1"/>
</dbReference>
<dbReference type="PANTHER" id="PTHR12281">
    <property type="entry name" value="RP42 RELATED"/>
    <property type="match status" value="1"/>
</dbReference>
<dbReference type="GO" id="GO:0005886">
    <property type="term" value="C:plasma membrane"/>
    <property type="evidence" value="ECO:0007669"/>
    <property type="project" value="UniProtKB-ARBA"/>
</dbReference>
<accession>A0A0P5CHX6</accession>
<dbReference type="STRING" id="35525.A0A0P5CHX6"/>
<dbReference type="GO" id="GO:2000436">
    <property type="term" value="P:positive regulation of protein neddylation"/>
    <property type="evidence" value="ECO:0007669"/>
    <property type="project" value="UniProtKB-ARBA"/>
</dbReference>
<comment type="function">
    <text evidence="1">Neddylation of cullins play an essential role in the regulation of SCF-type complexes activity.</text>
</comment>
<name>A0A0P5CHX6_9CRUS</name>
<dbReference type="OrthoDB" id="27198at2759"/>
<sequence length="330" mass="37003">MGNCCSCVKSEANTRSSVAPGNYSLSSSKLDDSEPYQPSRSEELEDSNLVISSETFVNGSGLDSRDTKGEMRRPFYVLIPPLVGRGSNSSGDIKKTNNNTINGALSTSGMGNGTSTVEVLENNLVTFYENYCGSIEERHEDAITADGILHLCADLDLAVDDFRILLFAWKCDAAQMGKLSKNEFLQGCRLLGTDSVRSLKFSLEQLVKEVEDSEIFSDVYRYAFRFALDVECGQRSLPVDVAVSLWRLVFTHRPVLLLDRWIEFLEQTPQPVRAIPRDTWCMFLHLVDAVGNDLSRYDDTEAWPSLFDDFVEWANDRANQNVLHAKEDLH</sequence>
<evidence type="ECO:0000256" key="1">
    <source>
        <dbReference type="RuleBase" id="RU410713"/>
    </source>
</evidence>
<keyword evidence="3" id="KW-1185">Reference proteome</keyword>
<gene>
    <name evidence="2" type="ORF">APZ42_013635</name>
</gene>
<evidence type="ECO:0000313" key="3">
    <source>
        <dbReference type="Proteomes" id="UP000076858"/>
    </source>
</evidence>
<dbReference type="GO" id="GO:0031624">
    <property type="term" value="F:ubiquitin conjugating enzyme binding"/>
    <property type="evidence" value="ECO:0007669"/>
    <property type="project" value="TreeGrafter"/>
</dbReference>
<dbReference type="InterPro" id="IPR042460">
    <property type="entry name" value="DCN1-like_PONY"/>
</dbReference>
<dbReference type="InterPro" id="IPR014764">
    <property type="entry name" value="DCN-prot"/>
</dbReference>
<dbReference type="Gene3D" id="1.10.238.200">
    <property type="entry name" value="Cullin, PONY binding domain"/>
    <property type="match status" value="1"/>
</dbReference>
<dbReference type="InterPro" id="IPR005176">
    <property type="entry name" value="PONY_dom"/>
</dbReference>
<evidence type="ECO:0000313" key="2">
    <source>
        <dbReference type="EMBL" id="KZS19822.1"/>
    </source>
</evidence>
<dbReference type="Proteomes" id="UP000076858">
    <property type="component" value="Unassembled WGS sequence"/>
</dbReference>
<protein>
    <recommendedName>
        <fullName evidence="1">Defective in cullin neddylation protein</fullName>
    </recommendedName>
</protein>
<dbReference type="GO" id="GO:0045116">
    <property type="term" value="P:protein neddylation"/>
    <property type="evidence" value="ECO:0007669"/>
    <property type="project" value="TreeGrafter"/>
</dbReference>
<dbReference type="PROSITE" id="PS51229">
    <property type="entry name" value="DCUN1"/>
    <property type="match status" value="1"/>
</dbReference>
<comment type="caution">
    <text evidence="2">The sequence shown here is derived from an EMBL/GenBank/DDBJ whole genome shotgun (WGS) entry which is preliminary data.</text>
</comment>
<dbReference type="Gene3D" id="1.10.238.10">
    <property type="entry name" value="EF-hand"/>
    <property type="match status" value="1"/>
</dbReference>
<dbReference type="GO" id="GO:0032182">
    <property type="term" value="F:ubiquitin-like protein binding"/>
    <property type="evidence" value="ECO:0007669"/>
    <property type="project" value="TreeGrafter"/>
</dbReference>
<dbReference type="FunFam" id="1.10.238.200:FF:000003">
    <property type="entry name" value="DCN1-like protein 3"/>
    <property type="match status" value="1"/>
</dbReference>
<dbReference type="AlphaFoldDB" id="A0A0P5CHX6"/>
<dbReference type="PANTHER" id="PTHR12281:SF31">
    <property type="entry name" value="DCN1-LIKE PROTEIN 3"/>
    <property type="match status" value="1"/>
</dbReference>
<dbReference type="EMBL" id="LRGB01000311">
    <property type="protein sequence ID" value="KZS19822.1"/>
    <property type="molecule type" value="Genomic_DNA"/>
</dbReference>
<dbReference type="GO" id="GO:0097602">
    <property type="term" value="F:cullin family protein binding"/>
    <property type="evidence" value="ECO:0007669"/>
    <property type="project" value="TreeGrafter"/>
</dbReference>
<organism evidence="2 3">
    <name type="scientific">Daphnia magna</name>
    <dbReference type="NCBI Taxonomy" id="35525"/>
    <lineage>
        <taxon>Eukaryota</taxon>
        <taxon>Metazoa</taxon>
        <taxon>Ecdysozoa</taxon>
        <taxon>Arthropoda</taxon>
        <taxon>Crustacea</taxon>
        <taxon>Branchiopoda</taxon>
        <taxon>Diplostraca</taxon>
        <taxon>Cladocera</taxon>
        <taxon>Anomopoda</taxon>
        <taxon>Daphniidae</taxon>
        <taxon>Daphnia</taxon>
    </lineage>
</organism>
<reference evidence="2 3" key="1">
    <citation type="submission" date="2016-03" db="EMBL/GenBank/DDBJ databases">
        <title>EvidentialGene: Evidence-directed Construction of Genes on Genomes.</title>
        <authorList>
            <person name="Gilbert D.G."/>
            <person name="Choi J.-H."/>
            <person name="Mockaitis K."/>
            <person name="Colbourne J."/>
            <person name="Pfrender M."/>
        </authorList>
    </citation>
    <scope>NUCLEOTIDE SEQUENCE [LARGE SCALE GENOMIC DNA]</scope>
    <source>
        <strain evidence="2 3">Xinb3</strain>
        <tissue evidence="2">Complete organism</tissue>
    </source>
</reference>